<keyword evidence="1" id="KW-1133">Transmembrane helix</keyword>
<evidence type="ECO:0000313" key="3">
    <source>
        <dbReference type="Proteomes" id="UP000250043"/>
    </source>
</evidence>
<sequence>MWQFNCHVVSIATRIFLAISDIIVLVTVCVKTRYTLKKDASLSHIRTPVSVALLRDGTAYFM</sequence>
<reference evidence="2 3" key="1">
    <citation type="submission" date="2016-07" db="EMBL/GenBank/DDBJ databases">
        <title>Draft genome of the white-rot fungus Obba rivulosa 3A-2.</title>
        <authorList>
            <consortium name="DOE Joint Genome Institute"/>
            <person name="Miettinen O."/>
            <person name="Riley R."/>
            <person name="Acob R."/>
            <person name="Barry K."/>
            <person name="Cullen D."/>
            <person name="De Vries R."/>
            <person name="Hainaut M."/>
            <person name="Hatakka A."/>
            <person name="Henrissat B."/>
            <person name="Hilden K."/>
            <person name="Kuo R."/>
            <person name="Labutti K."/>
            <person name="Lipzen A."/>
            <person name="Makela M.R."/>
            <person name="Sandor L."/>
            <person name="Spatafora J.W."/>
            <person name="Grigoriev I.V."/>
            <person name="Hibbett D.S."/>
        </authorList>
    </citation>
    <scope>NUCLEOTIDE SEQUENCE [LARGE SCALE GENOMIC DNA]</scope>
    <source>
        <strain evidence="2 3">3A-2</strain>
    </source>
</reference>
<name>A0A8E2AGR5_9APHY</name>
<keyword evidence="1" id="KW-0472">Membrane</keyword>
<feature type="transmembrane region" description="Helical" evidence="1">
    <location>
        <begin position="12"/>
        <end position="30"/>
    </location>
</feature>
<keyword evidence="3" id="KW-1185">Reference proteome</keyword>
<accession>A0A8E2AGR5</accession>
<dbReference type="EMBL" id="KV722710">
    <property type="protein sequence ID" value="OCH84186.1"/>
    <property type="molecule type" value="Genomic_DNA"/>
</dbReference>
<dbReference type="Proteomes" id="UP000250043">
    <property type="component" value="Unassembled WGS sequence"/>
</dbReference>
<evidence type="ECO:0000313" key="2">
    <source>
        <dbReference type="EMBL" id="OCH84186.1"/>
    </source>
</evidence>
<gene>
    <name evidence="2" type="ORF">OBBRIDRAFT_799301</name>
</gene>
<organism evidence="2 3">
    <name type="scientific">Obba rivulosa</name>
    <dbReference type="NCBI Taxonomy" id="1052685"/>
    <lineage>
        <taxon>Eukaryota</taxon>
        <taxon>Fungi</taxon>
        <taxon>Dikarya</taxon>
        <taxon>Basidiomycota</taxon>
        <taxon>Agaricomycotina</taxon>
        <taxon>Agaricomycetes</taxon>
        <taxon>Polyporales</taxon>
        <taxon>Gelatoporiaceae</taxon>
        <taxon>Obba</taxon>
    </lineage>
</organism>
<dbReference type="AlphaFoldDB" id="A0A8E2AGR5"/>
<proteinExistence type="predicted"/>
<protein>
    <submittedName>
        <fullName evidence="2">Uncharacterized protein</fullName>
    </submittedName>
</protein>
<keyword evidence="1" id="KW-0812">Transmembrane</keyword>
<evidence type="ECO:0000256" key="1">
    <source>
        <dbReference type="SAM" id="Phobius"/>
    </source>
</evidence>